<reference evidence="2 3" key="2">
    <citation type="submission" date="2020-02" db="EMBL/GenBank/DDBJ databases">
        <title>The new genus of Enterobacteriales.</title>
        <authorList>
            <person name="Kim I.S."/>
        </authorList>
    </citation>
    <scope>NUCLEOTIDE SEQUENCE [LARGE SCALE GENOMIC DNA]</scope>
    <source>
        <strain evidence="2 3">SAP-6</strain>
    </source>
</reference>
<dbReference type="PROSITE" id="PS50853">
    <property type="entry name" value="FN3"/>
    <property type="match status" value="1"/>
</dbReference>
<dbReference type="Gene3D" id="2.60.40.10">
    <property type="entry name" value="Immunoglobulins"/>
    <property type="match status" value="1"/>
</dbReference>
<proteinExistence type="predicted"/>
<evidence type="ECO:0000313" key="3">
    <source>
        <dbReference type="Proteomes" id="UP000461443"/>
    </source>
</evidence>
<keyword evidence="3" id="KW-1185">Reference proteome</keyword>
<evidence type="ECO:0000259" key="1">
    <source>
        <dbReference type="PROSITE" id="PS50853"/>
    </source>
</evidence>
<evidence type="ECO:0000313" key="2">
    <source>
        <dbReference type="EMBL" id="NDL63212.1"/>
    </source>
</evidence>
<dbReference type="CDD" id="cd00063">
    <property type="entry name" value="FN3"/>
    <property type="match status" value="1"/>
</dbReference>
<gene>
    <name evidence="2" type="ORF">GRH90_10680</name>
</gene>
<feature type="domain" description="Fibronectin type-III" evidence="1">
    <location>
        <begin position="18"/>
        <end position="107"/>
    </location>
</feature>
<dbReference type="Pfam" id="PF00041">
    <property type="entry name" value="fn3"/>
    <property type="match status" value="1"/>
</dbReference>
<dbReference type="RefSeq" id="WP_162365919.1">
    <property type="nucleotide sequence ID" value="NZ_WUBS01000006.1"/>
</dbReference>
<accession>A0A845SIL9</accession>
<dbReference type="SMART" id="SM00060">
    <property type="entry name" value="FN3"/>
    <property type="match status" value="1"/>
</dbReference>
<protein>
    <recommendedName>
        <fullName evidence="1">Fibronectin type-III domain-containing protein</fullName>
    </recommendedName>
</protein>
<organism evidence="2 3">
    <name type="scientific">Acerihabitans arboris</name>
    <dbReference type="NCBI Taxonomy" id="2691583"/>
    <lineage>
        <taxon>Bacteria</taxon>
        <taxon>Pseudomonadati</taxon>
        <taxon>Pseudomonadota</taxon>
        <taxon>Gammaproteobacteria</taxon>
        <taxon>Enterobacterales</taxon>
        <taxon>Pectobacteriaceae</taxon>
        <taxon>Acerihabitans</taxon>
    </lineage>
</organism>
<reference evidence="2 3" key="1">
    <citation type="submission" date="2019-12" db="EMBL/GenBank/DDBJ databases">
        <authorList>
            <person name="Lee S.D."/>
        </authorList>
    </citation>
    <scope>NUCLEOTIDE SEQUENCE [LARGE SCALE GENOMIC DNA]</scope>
    <source>
        <strain evidence="2 3">SAP-6</strain>
    </source>
</reference>
<dbReference type="EMBL" id="WUBS01000006">
    <property type="protein sequence ID" value="NDL63212.1"/>
    <property type="molecule type" value="Genomic_DNA"/>
</dbReference>
<dbReference type="InterPro" id="IPR036116">
    <property type="entry name" value="FN3_sf"/>
</dbReference>
<dbReference type="InterPro" id="IPR013783">
    <property type="entry name" value="Ig-like_fold"/>
</dbReference>
<name>A0A845SIL9_9GAMM</name>
<dbReference type="InterPro" id="IPR003961">
    <property type="entry name" value="FN3_dom"/>
</dbReference>
<dbReference type="AlphaFoldDB" id="A0A845SIL9"/>
<comment type="caution">
    <text evidence="2">The sequence shown here is derived from an EMBL/GenBank/DDBJ whole genome shotgun (WGS) entry which is preliminary data.</text>
</comment>
<sequence>MTQKFNQDNSFPISLLDPPTDFSATIITDTSVVLVWQFPLIPPYQFFWNIRVTDPESTPIYVTEINHISASIEHLQPNTSYTFYISTVSLQGEESAQSSLTVTTLASLYYYPPFPDGYPSQSPHHPHYPGSE</sequence>
<dbReference type="SUPFAM" id="SSF49265">
    <property type="entry name" value="Fibronectin type III"/>
    <property type="match status" value="1"/>
</dbReference>
<dbReference type="Proteomes" id="UP000461443">
    <property type="component" value="Unassembled WGS sequence"/>
</dbReference>